<sequence length="148" mass="15900">MDLLQTWLTPLRPLRPDSVHSVGQISRRTCSGRAQSKTPLGETELGHPTVNDVMLASATQDRAASPPPAVRNIPLTAPGTALKIGQSAGLDVTKDGKKFRIELQVTSIAKASKADFANVTGGMRSKMWPTSTTCVDSWRQPTHATPTR</sequence>
<feature type="region of interest" description="Disordered" evidence="1">
    <location>
        <begin position="128"/>
        <end position="148"/>
    </location>
</feature>
<comment type="caution">
    <text evidence="2">The sequence shown here is derived from an EMBL/GenBank/DDBJ whole genome shotgun (WGS) entry which is preliminary data.</text>
</comment>
<accession>A0ABP6LCM7</accession>
<proteinExistence type="predicted"/>
<reference evidence="3" key="1">
    <citation type="journal article" date="2019" name="Int. J. Syst. Evol. Microbiol.">
        <title>The Global Catalogue of Microorganisms (GCM) 10K type strain sequencing project: providing services to taxonomists for standard genome sequencing and annotation.</title>
        <authorList>
            <consortium name="The Broad Institute Genomics Platform"/>
            <consortium name="The Broad Institute Genome Sequencing Center for Infectious Disease"/>
            <person name="Wu L."/>
            <person name="Ma J."/>
        </authorList>
    </citation>
    <scope>NUCLEOTIDE SEQUENCE [LARGE SCALE GENOMIC DNA]</scope>
    <source>
        <strain evidence="3">JCM 14234</strain>
    </source>
</reference>
<keyword evidence="3" id="KW-1185">Reference proteome</keyword>
<evidence type="ECO:0000256" key="1">
    <source>
        <dbReference type="SAM" id="MobiDB-lite"/>
    </source>
</evidence>
<evidence type="ECO:0000313" key="2">
    <source>
        <dbReference type="EMBL" id="GAA3036759.1"/>
    </source>
</evidence>
<evidence type="ECO:0000313" key="3">
    <source>
        <dbReference type="Proteomes" id="UP001501035"/>
    </source>
</evidence>
<organism evidence="2 3">
    <name type="scientific">Gordonia defluvii</name>
    <dbReference type="NCBI Taxonomy" id="283718"/>
    <lineage>
        <taxon>Bacteria</taxon>
        <taxon>Bacillati</taxon>
        <taxon>Actinomycetota</taxon>
        <taxon>Actinomycetes</taxon>
        <taxon>Mycobacteriales</taxon>
        <taxon>Gordoniaceae</taxon>
        <taxon>Gordonia</taxon>
    </lineage>
</organism>
<protein>
    <submittedName>
        <fullName evidence="2">Uncharacterized protein</fullName>
    </submittedName>
</protein>
<dbReference type="EMBL" id="BAAAVS010000023">
    <property type="protein sequence ID" value="GAA3036759.1"/>
    <property type="molecule type" value="Genomic_DNA"/>
</dbReference>
<gene>
    <name evidence="2" type="ORF">GCM10010528_16800</name>
</gene>
<name>A0ABP6LCM7_9ACTN</name>
<dbReference type="Proteomes" id="UP001501035">
    <property type="component" value="Unassembled WGS sequence"/>
</dbReference>
<feature type="region of interest" description="Disordered" evidence="1">
    <location>
        <begin position="28"/>
        <end position="48"/>
    </location>
</feature>
<feature type="compositionally biased region" description="Polar residues" evidence="1">
    <location>
        <begin position="28"/>
        <end position="38"/>
    </location>
</feature>